<gene>
    <name evidence="3" type="ORF">DFR69_10810</name>
</gene>
<evidence type="ECO:0000313" key="3">
    <source>
        <dbReference type="EMBL" id="PWV72702.1"/>
    </source>
</evidence>
<proteinExistence type="predicted"/>
<dbReference type="EMBL" id="QGTL01000008">
    <property type="protein sequence ID" value="PWV72702.1"/>
    <property type="molecule type" value="Genomic_DNA"/>
</dbReference>
<dbReference type="AlphaFoldDB" id="A0A317NCC2"/>
<evidence type="ECO:0000313" key="4">
    <source>
        <dbReference type="Proteomes" id="UP000246410"/>
    </source>
</evidence>
<organism evidence="3 4">
    <name type="scientific">Nocardia neocaledoniensis</name>
    <dbReference type="NCBI Taxonomy" id="236511"/>
    <lineage>
        <taxon>Bacteria</taxon>
        <taxon>Bacillati</taxon>
        <taxon>Actinomycetota</taxon>
        <taxon>Actinomycetes</taxon>
        <taxon>Mycobacteriales</taxon>
        <taxon>Nocardiaceae</taxon>
        <taxon>Nocardia</taxon>
    </lineage>
</organism>
<dbReference type="InterPro" id="IPR043917">
    <property type="entry name" value="DUF5753"/>
</dbReference>
<evidence type="ECO:0000256" key="1">
    <source>
        <dbReference type="SAM" id="MobiDB-lite"/>
    </source>
</evidence>
<sequence>MASLQRSLIDLEDATTNQRGYSYDLIPGLLQTSAYARAVISACVSALEVPDDTEDTVTARLHRQAVLDAPERHLTGPRRTGGPGVVPRQSPGHTNFDPQKGDPT</sequence>
<comment type="caution">
    <text evidence="3">The sequence shown here is derived from an EMBL/GenBank/DDBJ whole genome shotgun (WGS) entry which is preliminary data.</text>
</comment>
<feature type="region of interest" description="Disordered" evidence="1">
    <location>
        <begin position="67"/>
        <end position="104"/>
    </location>
</feature>
<feature type="domain" description="DUF5753" evidence="2">
    <location>
        <begin position="5"/>
        <end position="71"/>
    </location>
</feature>
<evidence type="ECO:0000259" key="2">
    <source>
        <dbReference type="Pfam" id="PF19054"/>
    </source>
</evidence>
<dbReference type="Pfam" id="PF19054">
    <property type="entry name" value="DUF5753"/>
    <property type="match status" value="1"/>
</dbReference>
<keyword evidence="4" id="KW-1185">Reference proteome</keyword>
<reference evidence="3 4" key="1">
    <citation type="submission" date="2018-05" db="EMBL/GenBank/DDBJ databases">
        <title>Genomic Encyclopedia of Type Strains, Phase IV (KMG-IV): sequencing the most valuable type-strain genomes for metagenomic binning, comparative biology and taxonomic classification.</title>
        <authorList>
            <person name="Goeker M."/>
        </authorList>
    </citation>
    <scope>NUCLEOTIDE SEQUENCE [LARGE SCALE GENOMIC DNA]</scope>
    <source>
        <strain evidence="3 4">DSM 44717</strain>
    </source>
</reference>
<name>A0A317NCC2_9NOCA</name>
<accession>A0A317NCC2</accession>
<protein>
    <recommendedName>
        <fullName evidence="2">DUF5753 domain-containing protein</fullName>
    </recommendedName>
</protein>
<dbReference type="Proteomes" id="UP000246410">
    <property type="component" value="Unassembled WGS sequence"/>
</dbReference>
<dbReference type="RefSeq" id="WP_110039370.1">
    <property type="nucleotide sequence ID" value="NZ_QGTL01000008.1"/>
</dbReference>